<reference evidence="1 2" key="1">
    <citation type="submission" date="2019-03" db="EMBL/GenBank/DDBJ databases">
        <title>Genomic Encyclopedia of Type Strains, Phase IV (KMG-IV): sequencing the most valuable type-strain genomes for metagenomic binning, comparative biology and taxonomic classification.</title>
        <authorList>
            <person name="Goeker M."/>
        </authorList>
    </citation>
    <scope>NUCLEOTIDE SEQUENCE [LARGE SCALE GENOMIC DNA]</scope>
    <source>
        <strain evidence="1 2">DSM 44496</strain>
    </source>
</reference>
<evidence type="ECO:0000313" key="1">
    <source>
        <dbReference type="EMBL" id="TDP29860.1"/>
    </source>
</evidence>
<keyword evidence="2" id="KW-1185">Reference proteome</keyword>
<comment type="caution">
    <text evidence="1">The sequence shown here is derived from an EMBL/GenBank/DDBJ whole genome shotgun (WGS) entry which is preliminary data.</text>
</comment>
<proteinExistence type="predicted"/>
<protein>
    <submittedName>
        <fullName evidence="1">Uncharacterized protein</fullName>
    </submittedName>
</protein>
<organism evidence="1 2">
    <name type="scientific">Nocardia ignorata</name>
    <dbReference type="NCBI Taxonomy" id="145285"/>
    <lineage>
        <taxon>Bacteria</taxon>
        <taxon>Bacillati</taxon>
        <taxon>Actinomycetota</taxon>
        <taxon>Actinomycetes</taxon>
        <taxon>Mycobacteriales</taxon>
        <taxon>Nocardiaceae</taxon>
        <taxon>Nocardia</taxon>
    </lineage>
</organism>
<dbReference type="EMBL" id="SNXK01000012">
    <property type="protein sequence ID" value="TDP29860.1"/>
    <property type="molecule type" value="Genomic_DNA"/>
</dbReference>
<dbReference type="Proteomes" id="UP000295087">
    <property type="component" value="Unassembled WGS sequence"/>
</dbReference>
<sequence>MPEYVEPPGARYNDYIGVGAIEDSLVNTSLNLKELAGLNDGDWTIVGIEADAYSHGDPPRWTIGVYALNRREYNVTSFEDWQKLQAERGALPVKHILLHDVDFETLVRTTKGVHLQFLNPNVTKLEIVERGDHPPQD</sequence>
<dbReference type="AlphaFoldDB" id="A0A4R6NYM2"/>
<evidence type="ECO:0000313" key="2">
    <source>
        <dbReference type="Proteomes" id="UP000295087"/>
    </source>
</evidence>
<dbReference type="RefSeq" id="WP_067496750.1">
    <property type="nucleotide sequence ID" value="NZ_SNXK01000012.1"/>
</dbReference>
<accession>A0A4R6NYM2</accession>
<gene>
    <name evidence="1" type="ORF">DFR75_112129</name>
</gene>
<name>A0A4R6NYM2_NOCIG</name>